<dbReference type="CDD" id="cd14798">
    <property type="entry name" value="RX-CC_like"/>
    <property type="match status" value="1"/>
</dbReference>
<keyword evidence="13" id="KW-1185">Reference proteome</keyword>
<dbReference type="GO" id="GO:0042742">
    <property type="term" value="P:defense response to bacterium"/>
    <property type="evidence" value="ECO:0007669"/>
    <property type="project" value="UniProtKB-ARBA"/>
</dbReference>
<dbReference type="SUPFAM" id="SSF52540">
    <property type="entry name" value="P-loop containing nucleoside triphosphate hydrolases"/>
    <property type="match status" value="1"/>
</dbReference>
<dbReference type="EnsemblPlants" id="OPUNC09G03290.1">
    <property type="protein sequence ID" value="OPUNC09G03290.1"/>
    <property type="gene ID" value="OPUNC09G03290"/>
</dbReference>
<protein>
    <recommendedName>
        <fullName evidence="14">AAA+ ATPase domain-containing protein</fullName>
    </recommendedName>
</protein>
<evidence type="ECO:0000256" key="6">
    <source>
        <dbReference type="ARBA" id="ARBA00022840"/>
    </source>
</evidence>
<keyword evidence="4" id="KW-0547">Nucleotide-binding</keyword>
<keyword evidence="7" id="KW-0175">Coiled coil</keyword>
<dbReference type="OMA" id="AMYIHEV"/>
<evidence type="ECO:0000259" key="8">
    <source>
        <dbReference type="Pfam" id="PF00931"/>
    </source>
</evidence>
<comment type="similarity">
    <text evidence="1">Belongs to the disease resistance NB-LRR family.</text>
</comment>
<dbReference type="HOGENOM" id="CLU_000837_8_6_1"/>
<evidence type="ECO:0008006" key="14">
    <source>
        <dbReference type="Google" id="ProtNLM"/>
    </source>
</evidence>
<dbReference type="AlphaFoldDB" id="A0A0E0LZA3"/>
<evidence type="ECO:0000313" key="12">
    <source>
        <dbReference type="EnsemblPlants" id="OPUNC09G03290.1"/>
    </source>
</evidence>
<dbReference type="GO" id="GO:0002758">
    <property type="term" value="P:innate immune response-activating signaling pathway"/>
    <property type="evidence" value="ECO:0007669"/>
    <property type="project" value="UniProtKB-ARBA"/>
</dbReference>
<dbReference type="GO" id="GO:0043531">
    <property type="term" value="F:ADP binding"/>
    <property type="evidence" value="ECO:0007669"/>
    <property type="project" value="InterPro"/>
</dbReference>
<proteinExistence type="inferred from homology"/>
<keyword evidence="3" id="KW-0677">Repeat</keyword>
<name>A0A0E0LZA3_ORYPU</name>
<dbReference type="InterPro" id="IPR032675">
    <property type="entry name" value="LRR_dom_sf"/>
</dbReference>
<evidence type="ECO:0000256" key="4">
    <source>
        <dbReference type="ARBA" id="ARBA00022741"/>
    </source>
</evidence>
<dbReference type="STRING" id="4537.A0A0E0LZA3"/>
<reference evidence="12" key="2">
    <citation type="submission" date="2018-05" db="EMBL/GenBank/DDBJ databases">
        <title>OpunRS2 (Oryza punctata Reference Sequence Version 2).</title>
        <authorList>
            <person name="Zhang J."/>
            <person name="Kudrna D."/>
            <person name="Lee S."/>
            <person name="Talag J."/>
            <person name="Welchert J."/>
            <person name="Wing R.A."/>
        </authorList>
    </citation>
    <scope>NUCLEOTIDE SEQUENCE [LARGE SCALE GENOMIC DNA]</scope>
</reference>
<evidence type="ECO:0000259" key="9">
    <source>
        <dbReference type="Pfam" id="PF18052"/>
    </source>
</evidence>
<dbReference type="InterPro" id="IPR002182">
    <property type="entry name" value="NB-ARC"/>
</dbReference>
<feature type="domain" description="NB-ARC" evidence="8">
    <location>
        <begin position="175"/>
        <end position="343"/>
    </location>
</feature>
<dbReference type="PRINTS" id="PR00364">
    <property type="entry name" value="DISEASERSIST"/>
</dbReference>
<dbReference type="GO" id="GO:0009626">
    <property type="term" value="P:plant-type hypersensitive response"/>
    <property type="evidence" value="ECO:0007669"/>
    <property type="project" value="UniProtKB-ARBA"/>
</dbReference>
<dbReference type="SUPFAM" id="SSF52058">
    <property type="entry name" value="L domain-like"/>
    <property type="match status" value="2"/>
</dbReference>
<dbReference type="Gene3D" id="1.10.8.430">
    <property type="entry name" value="Helical domain of apoptotic protease-activating factors"/>
    <property type="match status" value="1"/>
</dbReference>
<sequence length="1130" mass="128471">MGTQAEAFLASCVDRIANLLEEHAVMILGVKDDLKKLQAKVELIKAVLEDAERKKLEHRTIEIWLNSLKDVLYESDDIIDLCRTKGRELLEEQPSSSVQQRKMHWSLPSFFSTVRLRHKIGSKIKKLSDRLTDIENNRLVLSLCHLKPCEQQDTTVNVRQTSPLIDLDIVGTEIEDSTRKIVDMIFSHGDNFKIVAVTGMGGIGKTTLAQRVYNHVKIKNFYPTTIWICVSKKFSEIELIQEIIRQARGDYGQAKTKAELLPIMVNIVANKCLFLVLDDIWSADVWNALLCTPLHSTRRCGCVLVTTRHQDVARSIKAMYIHEVQKLHTRSSLELLCKKAGVNREDNIERLVKIGEEIVRKCDGLPLAIKLIGSLLARKGHNPQQWSDVLRSGIWNMKELPGELKGVWGALYLSYEDLPPHLKQCFLSLSLFPVDYDLAVWDLRALWVAEGFLHPKEQLIAEELAENCYAELVSRSLLQPIVLYADQRKCRMHDLLRSLSQYLSRGESLCGDPRKLDAFSMSKIRRLSVLMDEVEEEAVPLTRSQSKNLPLRTLMLLEGTSIFQRETIFSFPCLRVLVLNGKGIDNLPSTIENILHLRMLNLNYTSIASLPMSIGSLKNLQILYLIRCLRLHSLPASITQLHDLRCLGLNGTPITHVPKGLGNLKLLNDIGGFVAGGHKTCHTELQEGWGLEELEPLAQLRWLSITRLERAMILTTMLKSKCFLRHLILSCTMPQYEKLSFKEISTTEAIFEGLFPPPSLEKLQIINFCGQSLPGWLISSSLETNLPCIEYIHLIGCSFCTQLPPFGKLPQLRYLNIEDAFAIVNIGTEFVGMHGVSTAFPKLEYLTFNGMPNWEKWSMTGNEEEEELVMVQPSMPRLIELQILGCPNLRSLPKTLQKITSIQTIGITKSHCLTCVSNFPYLHNQLVIEKSGGVEIISNLPALNKLIIIDLHALKHIEYLPSLRYMELCSSSLDKLPEWFQGLADTSRDLANDLHLTLRCSITLMRRCVREGPDWPTVRRFPHVTAYTHDRDSFTPVLQYLHDREYILRLLHRKKGNASMIEVDVLGRPYICMGLCSHFSQLGDRPHGTNQHARPTRQISNRVPGGLLQATQRLYNQLAHRLSHLDFLLR</sequence>
<dbReference type="eggNOG" id="KOG4658">
    <property type="taxonomic scope" value="Eukaryota"/>
</dbReference>
<feature type="domain" description="Disease resistance protein winged helix" evidence="10">
    <location>
        <begin position="431"/>
        <end position="499"/>
    </location>
</feature>
<dbReference type="GO" id="GO:0005524">
    <property type="term" value="F:ATP binding"/>
    <property type="evidence" value="ECO:0007669"/>
    <property type="project" value="UniProtKB-KW"/>
</dbReference>
<dbReference type="Gene3D" id="1.20.5.4130">
    <property type="match status" value="1"/>
</dbReference>
<dbReference type="Gene3D" id="1.10.10.10">
    <property type="entry name" value="Winged helix-like DNA-binding domain superfamily/Winged helix DNA-binding domain"/>
    <property type="match status" value="1"/>
</dbReference>
<dbReference type="FunFam" id="1.10.10.10:FF:000322">
    <property type="entry name" value="Probable disease resistance protein At1g63360"/>
    <property type="match status" value="1"/>
</dbReference>
<evidence type="ECO:0000256" key="3">
    <source>
        <dbReference type="ARBA" id="ARBA00022737"/>
    </source>
</evidence>
<dbReference type="PANTHER" id="PTHR36766">
    <property type="entry name" value="PLANT BROAD-SPECTRUM MILDEW RESISTANCE PROTEIN RPW8"/>
    <property type="match status" value="1"/>
</dbReference>
<organism evidence="12">
    <name type="scientific">Oryza punctata</name>
    <name type="common">Red rice</name>
    <dbReference type="NCBI Taxonomy" id="4537"/>
    <lineage>
        <taxon>Eukaryota</taxon>
        <taxon>Viridiplantae</taxon>
        <taxon>Streptophyta</taxon>
        <taxon>Embryophyta</taxon>
        <taxon>Tracheophyta</taxon>
        <taxon>Spermatophyta</taxon>
        <taxon>Magnoliopsida</taxon>
        <taxon>Liliopsida</taxon>
        <taxon>Poales</taxon>
        <taxon>Poaceae</taxon>
        <taxon>BOP clade</taxon>
        <taxon>Oryzoideae</taxon>
        <taxon>Oryzeae</taxon>
        <taxon>Oryzinae</taxon>
        <taxon>Oryza</taxon>
    </lineage>
</organism>
<dbReference type="InterPro" id="IPR055414">
    <property type="entry name" value="LRR_R13L4/SHOC2-like"/>
</dbReference>
<evidence type="ECO:0000259" key="10">
    <source>
        <dbReference type="Pfam" id="PF23559"/>
    </source>
</evidence>
<evidence type="ECO:0000259" key="11">
    <source>
        <dbReference type="Pfam" id="PF23598"/>
    </source>
</evidence>
<dbReference type="InterPro" id="IPR042197">
    <property type="entry name" value="Apaf_helical"/>
</dbReference>
<keyword evidence="2" id="KW-0433">Leucine-rich repeat</keyword>
<dbReference type="Pfam" id="PF18052">
    <property type="entry name" value="Rx_N"/>
    <property type="match status" value="1"/>
</dbReference>
<dbReference type="Gramene" id="OPUNC09G03290.1">
    <property type="protein sequence ID" value="OPUNC09G03290.1"/>
    <property type="gene ID" value="OPUNC09G03290"/>
</dbReference>
<reference evidence="12" key="1">
    <citation type="submission" date="2015-04" db="UniProtKB">
        <authorList>
            <consortium name="EnsemblPlants"/>
        </authorList>
    </citation>
    <scope>IDENTIFICATION</scope>
</reference>
<dbReference type="Gene3D" id="3.40.50.300">
    <property type="entry name" value="P-loop containing nucleotide triphosphate hydrolases"/>
    <property type="match status" value="1"/>
</dbReference>
<keyword evidence="6" id="KW-0067">ATP-binding</keyword>
<evidence type="ECO:0000313" key="13">
    <source>
        <dbReference type="Proteomes" id="UP000026962"/>
    </source>
</evidence>
<evidence type="ECO:0000256" key="5">
    <source>
        <dbReference type="ARBA" id="ARBA00022821"/>
    </source>
</evidence>
<dbReference type="InterPro" id="IPR036388">
    <property type="entry name" value="WH-like_DNA-bd_sf"/>
</dbReference>
<dbReference type="Proteomes" id="UP000026962">
    <property type="component" value="Chromosome 9"/>
</dbReference>
<dbReference type="InterPro" id="IPR038005">
    <property type="entry name" value="RX-like_CC"/>
</dbReference>
<dbReference type="Pfam" id="PF23559">
    <property type="entry name" value="WHD_DRP"/>
    <property type="match status" value="1"/>
</dbReference>
<evidence type="ECO:0000256" key="2">
    <source>
        <dbReference type="ARBA" id="ARBA00022614"/>
    </source>
</evidence>
<accession>A0A0E0LZA3</accession>
<dbReference type="InterPro" id="IPR027417">
    <property type="entry name" value="P-loop_NTPase"/>
</dbReference>
<dbReference type="PANTHER" id="PTHR36766:SF70">
    <property type="entry name" value="DISEASE RESISTANCE PROTEIN RGA4"/>
    <property type="match status" value="1"/>
</dbReference>
<feature type="domain" description="Disease resistance R13L4/SHOC-2-like LRR" evidence="11">
    <location>
        <begin position="566"/>
        <end position="884"/>
    </location>
</feature>
<dbReference type="InterPro" id="IPR041118">
    <property type="entry name" value="Rx_N"/>
</dbReference>
<dbReference type="Gene3D" id="3.80.10.10">
    <property type="entry name" value="Ribonuclease Inhibitor"/>
    <property type="match status" value="2"/>
</dbReference>
<dbReference type="Pfam" id="PF23598">
    <property type="entry name" value="LRR_14"/>
    <property type="match status" value="1"/>
</dbReference>
<evidence type="ECO:0000256" key="7">
    <source>
        <dbReference type="ARBA" id="ARBA00023054"/>
    </source>
</evidence>
<keyword evidence="5" id="KW-0611">Plant defense</keyword>
<dbReference type="InterPro" id="IPR058922">
    <property type="entry name" value="WHD_DRP"/>
</dbReference>
<evidence type="ECO:0000256" key="1">
    <source>
        <dbReference type="ARBA" id="ARBA00008894"/>
    </source>
</evidence>
<dbReference type="Pfam" id="PF00931">
    <property type="entry name" value="NB-ARC"/>
    <property type="match status" value="1"/>
</dbReference>
<feature type="domain" description="Disease resistance N-terminal" evidence="9">
    <location>
        <begin position="8"/>
        <end position="88"/>
    </location>
</feature>